<evidence type="ECO:0000259" key="2">
    <source>
        <dbReference type="Pfam" id="PF01548"/>
    </source>
</evidence>
<name>A0AA42Q1I5_9BURK</name>
<keyword evidence="1" id="KW-0175">Coiled coil</keyword>
<dbReference type="NCBIfam" id="NF033542">
    <property type="entry name" value="transpos_IS110"/>
    <property type="match status" value="1"/>
</dbReference>
<dbReference type="Pfam" id="PF02371">
    <property type="entry name" value="Transposase_20"/>
    <property type="match status" value="1"/>
</dbReference>
<dbReference type="InterPro" id="IPR002525">
    <property type="entry name" value="Transp_IS110-like_N"/>
</dbReference>
<feature type="domain" description="Transposase IS116/IS110/IS902 C-terminal" evidence="3">
    <location>
        <begin position="279"/>
        <end position="364"/>
    </location>
</feature>
<dbReference type="PANTHER" id="PTHR33055:SF17">
    <property type="entry name" value="THIRD ORF IN TRANSPOSON ISC1491"/>
    <property type="match status" value="1"/>
</dbReference>
<dbReference type="EMBL" id="JAOCEK010000006">
    <property type="protein sequence ID" value="MDH1334601.1"/>
    <property type="molecule type" value="Genomic_DNA"/>
</dbReference>
<accession>A0AA42Q1I5</accession>
<protein>
    <submittedName>
        <fullName evidence="4">IS110 family transposase</fullName>
    </submittedName>
</protein>
<dbReference type="InterPro" id="IPR003346">
    <property type="entry name" value="Transposase_20"/>
</dbReference>
<dbReference type="CDD" id="cd09897">
    <property type="entry name" value="H3TH_FEN1-XPG-like"/>
    <property type="match status" value="1"/>
</dbReference>
<sequence length="426" mass="48778">MADTNHPIAALHWVAIDVARYWNAVLVETATGQRHRFRMTNSATDMQRLTDFLLGLGGRCRVALEPTGDYHRPIAHRLLTAGFDVVSISSVAQSRFREAMFNSWDKNDPKDAAVILEMLKQGRVQQYVDPMLAGHHDIQELSKTYYQISRARTKVQHAIINHHVPLYFPEMHKYWCSTRNEWWVRFMIEFPTPAHVRLHTCQEFIELASPLVGRRMHRVAKLTEIWEACADSGALPHDPQSVAVQTFRFTLRHYQQLNDLRSQLEQQVQDLLANEADYNHLMSLPGVGPINALTILAEAGNLRRFGNHRQFLKFCGFDLAKSQSGVHRGREQLSKRGNARLRLAFWLAAVVAVRARENSFREKYDRYVSSNPKDPDLKRKALTAVAAKMARVAYGMIKKNQPYRRFFEQSLPSGSIPLNRAVGAPT</sequence>
<gene>
    <name evidence="4" type="ORF">N5D63_10680</name>
</gene>
<dbReference type="AlphaFoldDB" id="A0AA42Q1I5"/>
<feature type="coiled-coil region" evidence="1">
    <location>
        <begin position="254"/>
        <end position="281"/>
    </location>
</feature>
<feature type="domain" description="Transposase IS110-like N-terminal" evidence="2">
    <location>
        <begin position="14"/>
        <end position="168"/>
    </location>
</feature>
<evidence type="ECO:0000313" key="5">
    <source>
        <dbReference type="Proteomes" id="UP001161065"/>
    </source>
</evidence>
<reference evidence="4" key="1">
    <citation type="submission" date="2022-09" db="EMBL/GenBank/DDBJ databases">
        <title>Intensive care unit water sources are persistently colonized with multi-drug resistant bacteria and are the site of extensive horizontal gene transfer of antibiotic resistance genes.</title>
        <authorList>
            <person name="Diorio-Toth L."/>
        </authorList>
    </citation>
    <scope>NUCLEOTIDE SEQUENCE</scope>
    <source>
        <strain evidence="4">GD03832</strain>
    </source>
</reference>
<dbReference type="Proteomes" id="UP001161065">
    <property type="component" value="Unassembled WGS sequence"/>
</dbReference>
<organism evidence="4 5">
    <name type="scientific">Comamonas thiooxydans</name>
    <dbReference type="NCBI Taxonomy" id="363952"/>
    <lineage>
        <taxon>Bacteria</taxon>
        <taxon>Pseudomonadati</taxon>
        <taxon>Pseudomonadota</taxon>
        <taxon>Betaproteobacteria</taxon>
        <taxon>Burkholderiales</taxon>
        <taxon>Comamonadaceae</taxon>
        <taxon>Comamonas</taxon>
    </lineage>
</organism>
<proteinExistence type="predicted"/>
<evidence type="ECO:0000313" key="4">
    <source>
        <dbReference type="EMBL" id="MDH1334601.1"/>
    </source>
</evidence>
<comment type="caution">
    <text evidence="4">The sequence shown here is derived from an EMBL/GenBank/DDBJ whole genome shotgun (WGS) entry which is preliminary data.</text>
</comment>
<dbReference type="GO" id="GO:0004803">
    <property type="term" value="F:transposase activity"/>
    <property type="evidence" value="ECO:0007669"/>
    <property type="project" value="InterPro"/>
</dbReference>
<evidence type="ECO:0000259" key="3">
    <source>
        <dbReference type="Pfam" id="PF02371"/>
    </source>
</evidence>
<dbReference type="InterPro" id="IPR047650">
    <property type="entry name" value="Transpos_IS110"/>
</dbReference>
<dbReference type="Pfam" id="PF01548">
    <property type="entry name" value="DEDD_Tnp_IS110"/>
    <property type="match status" value="1"/>
</dbReference>
<dbReference type="GO" id="GO:0003677">
    <property type="term" value="F:DNA binding"/>
    <property type="evidence" value="ECO:0007669"/>
    <property type="project" value="InterPro"/>
</dbReference>
<dbReference type="PANTHER" id="PTHR33055">
    <property type="entry name" value="TRANSPOSASE FOR INSERTION SEQUENCE ELEMENT IS1111A"/>
    <property type="match status" value="1"/>
</dbReference>
<dbReference type="RefSeq" id="WP_280008168.1">
    <property type="nucleotide sequence ID" value="NZ_JAOCEK010000006.1"/>
</dbReference>
<evidence type="ECO:0000256" key="1">
    <source>
        <dbReference type="SAM" id="Coils"/>
    </source>
</evidence>
<dbReference type="GO" id="GO:0006313">
    <property type="term" value="P:DNA transposition"/>
    <property type="evidence" value="ECO:0007669"/>
    <property type="project" value="InterPro"/>
</dbReference>